<evidence type="ECO:0000313" key="4">
    <source>
        <dbReference type="EMBL" id="CAB4913753.1"/>
    </source>
</evidence>
<accession>A0A6J7NA68</accession>
<dbReference type="EMBL" id="CAFBMM010000080">
    <property type="protein sequence ID" value="CAB4913753.1"/>
    <property type="molecule type" value="Genomic_DNA"/>
</dbReference>
<evidence type="ECO:0000256" key="1">
    <source>
        <dbReference type="SAM" id="MobiDB-lite"/>
    </source>
</evidence>
<keyword evidence="2" id="KW-1133">Transmembrane helix</keyword>
<feature type="region of interest" description="Disordered" evidence="1">
    <location>
        <begin position="37"/>
        <end position="57"/>
    </location>
</feature>
<organism evidence="5">
    <name type="scientific">freshwater metagenome</name>
    <dbReference type="NCBI Taxonomy" id="449393"/>
    <lineage>
        <taxon>unclassified sequences</taxon>
        <taxon>metagenomes</taxon>
        <taxon>ecological metagenomes</taxon>
    </lineage>
</organism>
<protein>
    <submittedName>
        <fullName evidence="5">Unannotated protein</fullName>
    </submittedName>
</protein>
<dbReference type="EMBL" id="CAEZYK010000131">
    <property type="protein sequence ID" value="CAB4735638.1"/>
    <property type="molecule type" value="Genomic_DNA"/>
</dbReference>
<proteinExistence type="predicted"/>
<dbReference type="EMBL" id="CAFBOF010000054">
    <property type="protein sequence ID" value="CAB4987473.1"/>
    <property type="molecule type" value="Genomic_DNA"/>
</dbReference>
<feature type="transmembrane region" description="Helical" evidence="2">
    <location>
        <begin position="12"/>
        <end position="31"/>
    </location>
</feature>
<keyword evidence="2" id="KW-0472">Membrane</keyword>
<reference evidence="5" key="1">
    <citation type="submission" date="2020-05" db="EMBL/GenBank/DDBJ databases">
        <authorList>
            <person name="Chiriac C."/>
            <person name="Salcher M."/>
            <person name="Ghai R."/>
            <person name="Kavagutti S V."/>
        </authorList>
    </citation>
    <scope>NUCLEOTIDE SEQUENCE</scope>
</reference>
<evidence type="ECO:0000313" key="5">
    <source>
        <dbReference type="EMBL" id="CAB4987473.1"/>
    </source>
</evidence>
<evidence type="ECO:0000313" key="3">
    <source>
        <dbReference type="EMBL" id="CAB4735638.1"/>
    </source>
</evidence>
<evidence type="ECO:0000256" key="2">
    <source>
        <dbReference type="SAM" id="Phobius"/>
    </source>
</evidence>
<sequence>MATKKSRQRRNKVVGVVVILVLAIGGGLVYLSNSDSNNQANRAKNKPSSSSTTASSTVPIITTTVPATPTTLLAALPCGGAAGAKAAFDQTDPAQGGFSAEVTMSQVDNRWALVVSRPVPGSPASSSAGFTLALCQDDNWRAMDFGPLEDLPFCSAPPAAVKQELCR</sequence>
<keyword evidence="2" id="KW-0812">Transmembrane</keyword>
<dbReference type="EMBL" id="CAFBPQ010000033">
    <property type="protein sequence ID" value="CAB5027519.1"/>
    <property type="molecule type" value="Genomic_DNA"/>
</dbReference>
<dbReference type="AlphaFoldDB" id="A0A6J7NA68"/>
<evidence type="ECO:0000313" key="6">
    <source>
        <dbReference type="EMBL" id="CAB5027519.1"/>
    </source>
</evidence>
<name>A0A6J7NA68_9ZZZZ</name>
<feature type="compositionally biased region" description="Low complexity" evidence="1">
    <location>
        <begin position="47"/>
        <end position="57"/>
    </location>
</feature>
<gene>
    <name evidence="3" type="ORF">UFOPK2683_01568</name>
    <name evidence="4" type="ORF">UFOPK3605_01289</name>
    <name evidence="5" type="ORF">UFOPK3897_01525</name>
    <name evidence="6" type="ORF">UFOPK4121_01066</name>
</gene>